<protein>
    <recommendedName>
        <fullName evidence="3">RING-type E3 ubiquitin transferase</fullName>
        <ecNumber evidence="3">2.3.2.27</ecNumber>
    </recommendedName>
</protein>
<feature type="domain" description="U-box" evidence="9">
    <location>
        <begin position="152"/>
        <end position="419"/>
    </location>
</feature>
<evidence type="ECO:0000256" key="2">
    <source>
        <dbReference type="ARBA" id="ARBA00004906"/>
    </source>
</evidence>
<accession>A0AAP0E8T1</accession>
<name>A0AAP0E8T1_9MAGN</name>
<feature type="repeat" description="ARM" evidence="7">
    <location>
        <begin position="188"/>
        <end position="222"/>
    </location>
</feature>
<dbReference type="InterPro" id="IPR016024">
    <property type="entry name" value="ARM-type_fold"/>
</dbReference>
<comment type="catalytic activity">
    <reaction evidence="1">
        <text>S-ubiquitinyl-[E2 ubiquitin-conjugating enzyme]-L-cysteine + [acceptor protein]-L-lysine = [E2 ubiquitin-conjugating enzyme]-L-cysteine + N(6)-ubiquitinyl-[acceptor protein]-L-lysine.</text>
        <dbReference type="EC" id="2.3.2.27"/>
    </reaction>
</comment>
<feature type="compositionally biased region" description="Basic and acidic residues" evidence="8">
    <location>
        <begin position="1"/>
        <end position="10"/>
    </location>
</feature>
<dbReference type="GO" id="GO:0016567">
    <property type="term" value="P:protein ubiquitination"/>
    <property type="evidence" value="ECO:0007669"/>
    <property type="project" value="UniProtKB-ARBA"/>
</dbReference>
<feature type="region of interest" description="Disordered" evidence="8">
    <location>
        <begin position="1"/>
        <end position="29"/>
    </location>
</feature>
<keyword evidence="5" id="KW-0677">Repeat</keyword>
<dbReference type="PANTHER" id="PTHR23315">
    <property type="entry name" value="U BOX DOMAIN-CONTAINING"/>
    <property type="match status" value="1"/>
</dbReference>
<dbReference type="SUPFAM" id="SSF48371">
    <property type="entry name" value="ARM repeat"/>
    <property type="match status" value="1"/>
</dbReference>
<dbReference type="SMART" id="SM00185">
    <property type="entry name" value="ARM"/>
    <property type="match status" value="5"/>
</dbReference>
<proteinExistence type="predicted"/>
<comment type="pathway">
    <text evidence="2">Protein modification; protein ubiquitination.</text>
</comment>
<dbReference type="InterPro" id="IPR011989">
    <property type="entry name" value="ARM-like"/>
</dbReference>
<dbReference type="EC" id="2.3.2.27" evidence="3"/>
<dbReference type="Pfam" id="PF25598">
    <property type="entry name" value="ARM_PUB"/>
    <property type="match status" value="1"/>
</dbReference>
<evidence type="ECO:0000313" key="11">
    <source>
        <dbReference type="Proteomes" id="UP001417504"/>
    </source>
</evidence>
<keyword evidence="6" id="KW-0833">Ubl conjugation pathway</keyword>
<keyword evidence="4" id="KW-0808">Transferase</keyword>
<dbReference type="Gene3D" id="1.25.10.10">
    <property type="entry name" value="Leucine-rich Repeat Variant"/>
    <property type="match status" value="2"/>
</dbReference>
<evidence type="ECO:0000256" key="3">
    <source>
        <dbReference type="ARBA" id="ARBA00012483"/>
    </source>
</evidence>
<keyword evidence="11" id="KW-1185">Reference proteome</keyword>
<evidence type="ECO:0000256" key="8">
    <source>
        <dbReference type="SAM" id="MobiDB-lite"/>
    </source>
</evidence>
<reference evidence="10 11" key="1">
    <citation type="submission" date="2024-01" db="EMBL/GenBank/DDBJ databases">
        <title>Genome assemblies of Stephania.</title>
        <authorList>
            <person name="Yang L."/>
        </authorList>
    </citation>
    <scope>NUCLEOTIDE SEQUENCE [LARGE SCALE GENOMIC DNA]</scope>
    <source>
        <strain evidence="10">QJT</strain>
        <tissue evidence="10">Leaf</tissue>
    </source>
</reference>
<evidence type="ECO:0000256" key="4">
    <source>
        <dbReference type="ARBA" id="ARBA00022679"/>
    </source>
</evidence>
<dbReference type="Proteomes" id="UP001417504">
    <property type="component" value="Unassembled WGS sequence"/>
</dbReference>
<dbReference type="PANTHER" id="PTHR23315:SF129">
    <property type="entry name" value="ARM REPEAT SUPERFAMILY PROTEIN"/>
    <property type="match status" value="1"/>
</dbReference>
<organism evidence="10 11">
    <name type="scientific">Stephania japonica</name>
    <dbReference type="NCBI Taxonomy" id="461633"/>
    <lineage>
        <taxon>Eukaryota</taxon>
        <taxon>Viridiplantae</taxon>
        <taxon>Streptophyta</taxon>
        <taxon>Embryophyta</taxon>
        <taxon>Tracheophyta</taxon>
        <taxon>Spermatophyta</taxon>
        <taxon>Magnoliopsida</taxon>
        <taxon>Ranunculales</taxon>
        <taxon>Menispermaceae</taxon>
        <taxon>Menispermoideae</taxon>
        <taxon>Cissampelideae</taxon>
        <taxon>Stephania</taxon>
    </lineage>
</organism>
<evidence type="ECO:0000256" key="7">
    <source>
        <dbReference type="PROSITE-ProRule" id="PRU00259"/>
    </source>
</evidence>
<evidence type="ECO:0000256" key="1">
    <source>
        <dbReference type="ARBA" id="ARBA00000900"/>
    </source>
</evidence>
<evidence type="ECO:0000313" key="10">
    <source>
        <dbReference type="EMBL" id="KAK9084668.1"/>
    </source>
</evidence>
<evidence type="ECO:0000256" key="6">
    <source>
        <dbReference type="ARBA" id="ARBA00022786"/>
    </source>
</evidence>
<feature type="compositionally biased region" description="Low complexity" evidence="8">
    <location>
        <begin position="11"/>
        <end position="28"/>
    </location>
</feature>
<sequence>MVSREQDRSSESQLSSTSSSSKTQQARSMRTIRSHVFETNLVSNLTESALDAKLTELAKTTAEKASKSFAVDTDSLEISQAFSEVSACSSDISGELERLACISSCEEAKISQNESDLDLEPWLGFLQTENLNSEILDNISPEDLQPAVMICIKGVKSPSLAVKRSAAAKLRILAKNRTENRMLIAESGAIPALIPLLRSSDPWTQENAATALLNLSLHEENKLLCTRDGAIKPLIYVLRTGTEVAKQNAACALLSLSLVEENIISIGASGAIAPLVSLLMNGTNRGMKDSLTTLYKLCSIEVNKVRVVNAGAARPLLEFVSEQRSGLAEKAMVVLSSLAGIEEGRRAIVEEGGIAVLVEAIEDGSMKGKEFAVSTLLQLCSDSVRNRGCLVREGAIPPLVAMSQSGSARAKRKAEILLGYLREPRPEVSA</sequence>
<dbReference type="GO" id="GO:0061630">
    <property type="term" value="F:ubiquitin protein ligase activity"/>
    <property type="evidence" value="ECO:0007669"/>
    <property type="project" value="UniProtKB-EC"/>
</dbReference>
<dbReference type="PROSITE" id="PS50176">
    <property type="entry name" value="ARM_REPEAT"/>
    <property type="match status" value="1"/>
</dbReference>
<evidence type="ECO:0000256" key="5">
    <source>
        <dbReference type="ARBA" id="ARBA00022737"/>
    </source>
</evidence>
<dbReference type="InterPro" id="IPR000225">
    <property type="entry name" value="Armadillo"/>
</dbReference>
<evidence type="ECO:0000259" key="9">
    <source>
        <dbReference type="Pfam" id="PF25598"/>
    </source>
</evidence>
<dbReference type="EMBL" id="JBBNAE010000011">
    <property type="protein sequence ID" value="KAK9084668.1"/>
    <property type="molecule type" value="Genomic_DNA"/>
</dbReference>
<dbReference type="FunFam" id="1.25.10.10:FF:000082">
    <property type="entry name" value="RING-type E3 ubiquitin transferase"/>
    <property type="match status" value="1"/>
</dbReference>
<comment type="caution">
    <text evidence="10">The sequence shown here is derived from an EMBL/GenBank/DDBJ whole genome shotgun (WGS) entry which is preliminary data.</text>
</comment>
<gene>
    <name evidence="10" type="ORF">Sjap_025079</name>
</gene>
<dbReference type="InterPro" id="IPR058678">
    <property type="entry name" value="ARM_PUB"/>
</dbReference>
<dbReference type="AlphaFoldDB" id="A0AAP0E8T1"/>